<dbReference type="InterPro" id="IPR050121">
    <property type="entry name" value="Cytochrome_P450_monoxygenase"/>
</dbReference>
<keyword evidence="6" id="KW-0503">Monooxygenase</keyword>
<proteinExistence type="inferred from homology"/>
<evidence type="ECO:0000256" key="6">
    <source>
        <dbReference type="ARBA" id="ARBA00023033"/>
    </source>
</evidence>
<evidence type="ECO:0000256" key="4">
    <source>
        <dbReference type="ARBA" id="ARBA00023002"/>
    </source>
</evidence>
<protein>
    <submittedName>
        <fullName evidence="7">Cytochrome P450</fullName>
    </submittedName>
</protein>
<dbReference type="PRINTS" id="PR00463">
    <property type="entry name" value="EP450I"/>
</dbReference>
<evidence type="ECO:0000256" key="3">
    <source>
        <dbReference type="ARBA" id="ARBA00022723"/>
    </source>
</evidence>
<comment type="cofactor">
    <cofactor evidence="1">
        <name>heme</name>
        <dbReference type="ChEBI" id="CHEBI:30413"/>
    </cofactor>
</comment>
<accession>A0A9P4H7R9</accession>
<dbReference type="PANTHER" id="PTHR24305:SF157">
    <property type="entry name" value="N-ACETYLTRYPTOPHAN 6-HYDROXYLASE IVOC-RELATED"/>
    <property type="match status" value="1"/>
</dbReference>
<evidence type="ECO:0000256" key="5">
    <source>
        <dbReference type="ARBA" id="ARBA00023004"/>
    </source>
</evidence>
<dbReference type="GO" id="GO:0016705">
    <property type="term" value="F:oxidoreductase activity, acting on paired donors, with incorporation or reduction of molecular oxygen"/>
    <property type="evidence" value="ECO:0007669"/>
    <property type="project" value="InterPro"/>
</dbReference>
<dbReference type="SUPFAM" id="SSF48264">
    <property type="entry name" value="Cytochrome P450"/>
    <property type="match status" value="1"/>
</dbReference>
<dbReference type="GO" id="GO:0004497">
    <property type="term" value="F:monooxygenase activity"/>
    <property type="evidence" value="ECO:0007669"/>
    <property type="project" value="InterPro"/>
</dbReference>
<dbReference type="AlphaFoldDB" id="A0A9P4H7R9"/>
<dbReference type="PANTHER" id="PTHR24305">
    <property type="entry name" value="CYTOCHROME P450"/>
    <property type="match status" value="1"/>
</dbReference>
<name>A0A9P4H7R9_9PLEO</name>
<keyword evidence="8" id="KW-1185">Reference proteome</keyword>
<dbReference type="OrthoDB" id="3945418at2759"/>
<dbReference type="GO" id="GO:0020037">
    <property type="term" value="F:heme binding"/>
    <property type="evidence" value="ECO:0007669"/>
    <property type="project" value="InterPro"/>
</dbReference>
<dbReference type="Gene3D" id="1.10.630.10">
    <property type="entry name" value="Cytochrome P450"/>
    <property type="match status" value="2"/>
</dbReference>
<dbReference type="CDD" id="cd11062">
    <property type="entry name" value="CYP58-like"/>
    <property type="match status" value="1"/>
</dbReference>
<dbReference type="Pfam" id="PF00067">
    <property type="entry name" value="p450"/>
    <property type="match status" value="1"/>
</dbReference>
<dbReference type="Proteomes" id="UP000799777">
    <property type="component" value="Unassembled WGS sequence"/>
</dbReference>
<dbReference type="InterPro" id="IPR002401">
    <property type="entry name" value="Cyt_P450_E_grp-I"/>
</dbReference>
<keyword evidence="4" id="KW-0560">Oxidoreductase</keyword>
<keyword evidence="3" id="KW-0479">Metal-binding</keyword>
<dbReference type="InterPro" id="IPR001128">
    <property type="entry name" value="Cyt_P450"/>
</dbReference>
<keyword evidence="5" id="KW-0408">Iron</keyword>
<evidence type="ECO:0000256" key="2">
    <source>
        <dbReference type="ARBA" id="ARBA00010617"/>
    </source>
</evidence>
<comment type="caution">
    <text evidence="7">The sequence shown here is derived from an EMBL/GenBank/DDBJ whole genome shotgun (WGS) entry which is preliminary data.</text>
</comment>
<evidence type="ECO:0000313" key="8">
    <source>
        <dbReference type="Proteomes" id="UP000799777"/>
    </source>
</evidence>
<gene>
    <name evidence="7" type="ORF">EK21DRAFT_101290</name>
</gene>
<evidence type="ECO:0000313" key="7">
    <source>
        <dbReference type="EMBL" id="KAF2029215.1"/>
    </source>
</evidence>
<dbReference type="GO" id="GO:0005506">
    <property type="term" value="F:iron ion binding"/>
    <property type="evidence" value="ECO:0007669"/>
    <property type="project" value="InterPro"/>
</dbReference>
<dbReference type="InterPro" id="IPR036396">
    <property type="entry name" value="Cyt_P450_sf"/>
</dbReference>
<sequence length="389" mass="44417">MALDTFLVSTGLAVVVYCLSRAVHNLCFHSLAGFPGPWWAAASYWVEFYYDVIKGGRYFSVIAQMHDKYGPLVRINPNDLHLNDPYFYEQLYSGSSQKRNKDKDFAAILGVKFALNVTLDHQLHRERRGYISSLFSKQSTQRMEPFIRGRIDKLVGRFRQAHRDGEAIEGVQAFGALTTDIITRYAYGESFDELERPGYPCPLIRNVKGLLQSAHFRRFLPVVASLVEKLPERWMRRLVPTLGSYLDFQDKIMQFSIQAHERNQTQAAANKQRTIFDALTGPNVPPEEKTLERLKDESILVLTAGLETTAHFLTAMVCYMVTCPGVLSKLRAELQSLGTSPGQQLTWSQLEALPYLTPVGAMPWLLNRHPDIFPDPDVFRPERWLEAER</sequence>
<evidence type="ECO:0000256" key="1">
    <source>
        <dbReference type="ARBA" id="ARBA00001971"/>
    </source>
</evidence>
<comment type="similarity">
    <text evidence="2">Belongs to the cytochrome P450 family.</text>
</comment>
<reference evidence="7" key="1">
    <citation type="journal article" date="2020" name="Stud. Mycol.">
        <title>101 Dothideomycetes genomes: a test case for predicting lifestyles and emergence of pathogens.</title>
        <authorList>
            <person name="Haridas S."/>
            <person name="Albert R."/>
            <person name="Binder M."/>
            <person name="Bloem J."/>
            <person name="Labutti K."/>
            <person name="Salamov A."/>
            <person name="Andreopoulos B."/>
            <person name="Baker S."/>
            <person name="Barry K."/>
            <person name="Bills G."/>
            <person name="Bluhm B."/>
            <person name="Cannon C."/>
            <person name="Castanera R."/>
            <person name="Culley D."/>
            <person name="Daum C."/>
            <person name="Ezra D."/>
            <person name="Gonzalez J."/>
            <person name="Henrissat B."/>
            <person name="Kuo A."/>
            <person name="Liang C."/>
            <person name="Lipzen A."/>
            <person name="Lutzoni F."/>
            <person name="Magnuson J."/>
            <person name="Mondo S."/>
            <person name="Nolan M."/>
            <person name="Ohm R."/>
            <person name="Pangilinan J."/>
            <person name="Park H.-J."/>
            <person name="Ramirez L."/>
            <person name="Alfaro M."/>
            <person name="Sun H."/>
            <person name="Tritt A."/>
            <person name="Yoshinaga Y."/>
            <person name="Zwiers L.-H."/>
            <person name="Turgeon B."/>
            <person name="Goodwin S."/>
            <person name="Spatafora J."/>
            <person name="Crous P."/>
            <person name="Grigoriev I."/>
        </authorList>
    </citation>
    <scope>NUCLEOTIDE SEQUENCE</scope>
    <source>
        <strain evidence="7">CBS 110217</strain>
    </source>
</reference>
<dbReference type="EMBL" id="ML978203">
    <property type="protein sequence ID" value="KAF2029215.1"/>
    <property type="molecule type" value="Genomic_DNA"/>
</dbReference>
<organism evidence="7 8">
    <name type="scientific">Setomelanomma holmii</name>
    <dbReference type="NCBI Taxonomy" id="210430"/>
    <lineage>
        <taxon>Eukaryota</taxon>
        <taxon>Fungi</taxon>
        <taxon>Dikarya</taxon>
        <taxon>Ascomycota</taxon>
        <taxon>Pezizomycotina</taxon>
        <taxon>Dothideomycetes</taxon>
        <taxon>Pleosporomycetidae</taxon>
        <taxon>Pleosporales</taxon>
        <taxon>Pleosporineae</taxon>
        <taxon>Phaeosphaeriaceae</taxon>
        <taxon>Setomelanomma</taxon>
    </lineage>
</organism>